<dbReference type="PROSITE" id="PS51257">
    <property type="entry name" value="PROKAR_LIPOPROTEIN"/>
    <property type="match status" value="1"/>
</dbReference>
<gene>
    <name evidence="2" type="ORF">F9L07_00245</name>
</gene>
<dbReference type="RefSeq" id="WP_151577661.1">
    <property type="nucleotide sequence ID" value="NZ_CP182503.1"/>
</dbReference>
<dbReference type="EMBL" id="WBVM01000001">
    <property type="protein sequence ID" value="KAB2810451.1"/>
    <property type="molecule type" value="Genomic_DNA"/>
</dbReference>
<evidence type="ECO:0000313" key="3">
    <source>
        <dbReference type="Proteomes" id="UP000449906"/>
    </source>
</evidence>
<keyword evidence="1" id="KW-0472">Membrane</keyword>
<organism evidence="2 3">
    <name type="scientific">Nocardioides simplex</name>
    <name type="common">Arthrobacter simplex</name>
    <dbReference type="NCBI Taxonomy" id="2045"/>
    <lineage>
        <taxon>Bacteria</taxon>
        <taxon>Bacillati</taxon>
        <taxon>Actinomycetota</taxon>
        <taxon>Actinomycetes</taxon>
        <taxon>Propionibacteriales</taxon>
        <taxon>Nocardioidaceae</taxon>
        <taxon>Pimelobacter</taxon>
    </lineage>
</organism>
<accession>A0A7J5DWR8</accession>
<name>A0A7J5DWR8_NOCSI</name>
<feature type="transmembrane region" description="Helical" evidence="1">
    <location>
        <begin position="53"/>
        <end position="71"/>
    </location>
</feature>
<reference evidence="2 3" key="1">
    <citation type="submission" date="2019-09" db="EMBL/GenBank/DDBJ databases">
        <title>Pimelobacter sp. isolated from Paulinella.</title>
        <authorList>
            <person name="Jeong S.E."/>
        </authorList>
    </citation>
    <scope>NUCLEOTIDE SEQUENCE [LARGE SCALE GENOMIC DNA]</scope>
    <source>
        <strain evidence="2 3">Pch-N</strain>
    </source>
</reference>
<sequence length="87" mass="9751">MDPRQRSAERRRWGRIGFAFLIGVACIALTAALMALDLGDDHGPRGFRERPTWYGYLFGAAWIAGALFEAARRLLSGPTRPGKRARY</sequence>
<keyword evidence="1" id="KW-0812">Transmembrane</keyword>
<comment type="caution">
    <text evidence="2">The sequence shown here is derived from an EMBL/GenBank/DDBJ whole genome shotgun (WGS) entry which is preliminary data.</text>
</comment>
<keyword evidence="1" id="KW-1133">Transmembrane helix</keyword>
<proteinExistence type="predicted"/>
<feature type="transmembrane region" description="Helical" evidence="1">
    <location>
        <begin position="12"/>
        <end position="33"/>
    </location>
</feature>
<evidence type="ECO:0000256" key="1">
    <source>
        <dbReference type="SAM" id="Phobius"/>
    </source>
</evidence>
<dbReference type="Proteomes" id="UP000449906">
    <property type="component" value="Unassembled WGS sequence"/>
</dbReference>
<protein>
    <submittedName>
        <fullName evidence="2">Uncharacterized protein</fullName>
    </submittedName>
</protein>
<evidence type="ECO:0000313" key="2">
    <source>
        <dbReference type="EMBL" id="KAB2810451.1"/>
    </source>
</evidence>
<dbReference type="AlphaFoldDB" id="A0A7J5DWR8"/>